<feature type="domain" description="Protein kinase" evidence="20">
    <location>
        <begin position="1"/>
        <end position="201"/>
    </location>
</feature>
<keyword evidence="11" id="KW-0547">Nucleotide-binding</keyword>
<dbReference type="PANTHER" id="PTHR48055:SF57">
    <property type="entry name" value="PROTEIN KINASE DOMAIN-CONTAINING PROTEIN"/>
    <property type="match status" value="1"/>
</dbReference>
<keyword evidence="7" id="KW-0808">Transferase</keyword>
<evidence type="ECO:0000256" key="2">
    <source>
        <dbReference type="ARBA" id="ARBA00012513"/>
    </source>
</evidence>
<dbReference type="Gene3D" id="1.10.510.10">
    <property type="entry name" value="Transferase(Phosphotransferase) domain 1"/>
    <property type="match status" value="1"/>
</dbReference>
<dbReference type="PROSITE" id="PS00108">
    <property type="entry name" value="PROTEIN_KINASE_ST"/>
    <property type="match status" value="1"/>
</dbReference>
<protein>
    <recommendedName>
        <fullName evidence="2">non-specific serine/threonine protein kinase</fullName>
        <ecNumber evidence="2">2.7.11.1</ecNumber>
    </recommendedName>
</protein>
<dbReference type="InterPro" id="IPR008271">
    <property type="entry name" value="Ser/Thr_kinase_AS"/>
</dbReference>
<evidence type="ECO:0000256" key="15">
    <source>
        <dbReference type="ARBA" id="ARBA00023136"/>
    </source>
</evidence>
<dbReference type="Proteomes" id="UP000824469">
    <property type="component" value="Unassembled WGS sequence"/>
</dbReference>
<dbReference type="GO" id="GO:0005524">
    <property type="term" value="F:ATP binding"/>
    <property type="evidence" value="ECO:0007669"/>
    <property type="project" value="UniProtKB-KW"/>
</dbReference>
<name>A0AA38BWQ8_TAXCH</name>
<evidence type="ECO:0000256" key="10">
    <source>
        <dbReference type="ARBA" id="ARBA00022737"/>
    </source>
</evidence>
<keyword evidence="16" id="KW-0675">Receptor</keyword>
<proteinExistence type="predicted"/>
<keyword evidence="12" id="KW-0418">Kinase</keyword>
<keyword evidence="3" id="KW-1003">Cell membrane</keyword>
<evidence type="ECO:0000256" key="4">
    <source>
        <dbReference type="ARBA" id="ARBA00022527"/>
    </source>
</evidence>
<keyword evidence="15" id="KW-0472">Membrane</keyword>
<dbReference type="FunFam" id="1.10.510.10:FF:000358">
    <property type="entry name" value="Putative leucine-rich repeat receptor-like serine/threonine-protein kinase"/>
    <property type="match status" value="1"/>
</dbReference>
<evidence type="ECO:0000313" key="22">
    <source>
        <dbReference type="Proteomes" id="UP000824469"/>
    </source>
</evidence>
<dbReference type="InterPro" id="IPR051564">
    <property type="entry name" value="LRR_receptor-like_kinase"/>
</dbReference>
<dbReference type="SMART" id="SM00220">
    <property type="entry name" value="S_TKc"/>
    <property type="match status" value="1"/>
</dbReference>
<evidence type="ECO:0000256" key="9">
    <source>
        <dbReference type="ARBA" id="ARBA00022729"/>
    </source>
</evidence>
<evidence type="ECO:0000256" key="19">
    <source>
        <dbReference type="ARBA" id="ARBA00048679"/>
    </source>
</evidence>
<evidence type="ECO:0000256" key="7">
    <source>
        <dbReference type="ARBA" id="ARBA00022679"/>
    </source>
</evidence>
<reference evidence="21 22" key="1">
    <citation type="journal article" date="2021" name="Nat. Plants">
        <title>The Taxus genome provides insights into paclitaxel biosynthesis.</title>
        <authorList>
            <person name="Xiong X."/>
            <person name="Gou J."/>
            <person name="Liao Q."/>
            <person name="Li Y."/>
            <person name="Zhou Q."/>
            <person name="Bi G."/>
            <person name="Li C."/>
            <person name="Du R."/>
            <person name="Wang X."/>
            <person name="Sun T."/>
            <person name="Guo L."/>
            <person name="Liang H."/>
            <person name="Lu P."/>
            <person name="Wu Y."/>
            <person name="Zhang Z."/>
            <person name="Ro D.K."/>
            <person name="Shang Y."/>
            <person name="Huang S."/>
            <person name="Yan J."/>
        </authorList>
    </citation>
    <scope>NUCLEOTIDE SEQUENCE [LARGE SCALE GENOMIC DNA]</scope>
    <source>
        <strain evidence="21">Ta-2019</strain>
    </source>
</reference>
<evidence type="ECO:0000256" key="12">
    <source>
        <dbReference type="ARBA" id="ARBA00022777"/>
    </source>
</evidence>
<evidence type="ECO:0000256" key="18">
    <source>
        <dbReference type="ARBA" id="ARBA00047899"/>
    </source>
</evidence>
<keyword evidence="5" id="KW-0597">Phosphoprotein</keyword>
<comment type="subcellular location">
    <subcellularLocation>
        <location evidence="1">Cell membrane</location>
        <topology evidence="1">Single-pass membrane protein</topology>
    </subcellularLocation>
</comment>
<dbReference type="AlphaFoldDB" id="A0AA38BWQ8"/>
<keyword evidence="9" id="KW-0732">Signal</keyword>
<keyword evidence="14" id="KW-1133">Transmembrane helix</keyword>
<dbReference type="EC" id="2.7.11.1" evidence="2"/>
<keyword evidence="6" id="KW-0433">Leucine-rich repeat</keyword>
<dbReference type="InterPro" id="IPR001245">
    <property type="entry name" value="Ser-Thr/Tyr_kinase_cat_dom"/>
</dbReference>
<keyword evidence="17" id="KW-0325">Glycoprotein</keyword>
<keyword evidence="13" id="KW-0067">ATP-binding</keyword>
<sequence>MPNGSLHKHLHRNSADGKDEQELSLRKRWEIMYQVARGVSYLHDDCRPTIVHCDLKPQNVLLDETLTARVADFGITGRKGIHLFFVFVFVNAEYGMGGRISTKGDVYSYGMLVLETLTEKSPTDSMFSSGLTLSSWVSDSFPNQLRDVVAPGLGEEIGPTSNNGFSIHQGLAQVGLHCTSQLSHQRPTMAEVLNMLKHYQAKEKEQYRISQPNWNNWTKLRNNKP</sequence>
<evidence type="ECO:0000256" key="1">
    <source>
        <dbReference type="ARBA" id="ARBA00004162"/>
    </source>
</evidence>
<evidence type="ECO:0000256" key="14">
    <source>
        <dbReference type="ARBA" id="ARBA00022989"/>
    </source>
</evidence>
<keyword evidence="4" id="KW-0723">Serine/threonine-protein kinase</keyword>
<evidence type="ECO:0000256" key="16">
    <source>
        <dbReference type="ARBA" id="ARBA00023170"/>
    </source>
</evidence>
<dbReference type="SUPFAM" id="SSF56112">
    <property type="entry name" value="Protein kinase-like (PK-like)"/>
    <property type="match status" value="1"/>
</dbReference>
<gene>
    <name evidence="21" type="ORF">KI387_032913</name>
</gene>
<dbReference type="GO" id="GO:0005886">
    <property type="term" value="C:plasma membrane"/>
    <property type="evidence" value="ECO:0007669"/>
    <property type="project" value="UniProtKB-SubCell"/>
</dbReference>
<comment type="catalytic activity">
    <reaction evidence="18">
        <text>L-threonyl-[protein] + ATP = O-phospho-L-threonyl-[protein] + ADP + H(+)</text>
        <dbReference type="Rhea" id="RHEA:46608"/>
        <dbReference type="Rhea" id="RHEA-COMP:11060"/>
        <dbReference type="Rhea" id="RHEA-COMP:11605"/>
        <dbReference type="ChEBI" id="CHEBI:15378"/>
        <dbReference type="ChEBI" id="CHEBI:30013"/>
        <dbReference type="ChEBI" id="CHEBI:30616"/>
        <dbReference type="ChEBI" id="CHEBI:61977"/>
        <dbReference type="ChEBI" id="CHEBI:456216"/>
        <dbReference type="EC" id="2.7.11.1"/>
    </reaction>
</comment>
<evidence type="ECO:0000256" key="13">
    <source>
        <dbReference type="ARBA" id="ARBA00022840"/>
    </source>
</evidence>
<dbReference type="OMA" id="CAIRDLY"/>
<evidence type="ECO:0000256" key="6">
    <source>
        <dbReference type="ARBA" id="ARBA00022614"/>
    </source>
</evidence>
<dbReference type="PANTHER" id="PTHR48055">
    <property type="entry name" value="LEUCINE-RICH REPEAT RECEPTOR PROTEIN KINASE EMS1"/>
    <property type="match status" value="1"/>
</dbReference>
<evidence type="ECO:0000256" key="5">
    <source>
        <dbReference type="ARBA" id="ARBA00022553"/>
    </source>
</evidence>
<keyword evidence="22" id="KW-1185">Reference proteome</keyword>
<evidence type="ECO:0000256" key="3">
    <source>
        <dbReference type="ARBA" id="ARBA00022475"/>
    </source>
</evidence>
<dbReference type="EMBL" id="JAHRHJ020003813">
    <property type="protein sequence ID" value="KAH9288796.1"/>
    <property type="molecule type" value="Genomic_DNA"/>
</dbReference>
<dbReference type="PROSITE" id="PS50011">
    <property type="entry name" value="PROTEIN_KINASE_DOM"/>
    <property type="match status" value="1"/>
</dbReference>
<evidence type="ECO:0000256" key="8">
    <source>
        <dbReference type="ARBA" id="ARBA00022692"/>
    </source>
</evidence>
<evidence type="ECO:0000256" key="17">
    <source>
        <dbReference type="ARBA" id="ARBA00023180"/>
    </source>
</evidence>
<comment type="catalytic activity">
    <reaction evidence="19">
        <text>L-seryl-[protein] + ATP = O-phospho-L-seryl-[protein] + ADP + H(+)</text>
        <dbReference type="Rhea" id="RHEA:17989"/>
        <dbReference type="Rhea" id="RHEA-COMP:9863"/>
        <dbReference type="Rhea" id="RHEA-COMP:11604"/>
        <dbReference type="ChEBI" id="CHEBI:15378"/>
        <dbReference type="ChEBI" id="CHEBI:29999"/>
        <dbReference type="ChEBI" id="CHEBI:30616"/>
        <dbReference type="ChEBI" id="CHEBI:83421"/>
        <dbReference type="ChEBI" id="CHEBI:456216"/>
        <dbReference type="EC" id="2.7.11.1"/>
    </reaction>
</comment>
<dbReference type="InterPro" id="IPR000719">
    <property type="entry name" value="Prot_kinase_dom"/>
</dbReference>
<dbReference type="InterPro" id="IPR011009">
    <property type="entry name" value="Kinase-like_dom_sf"/>
</dbReference>
<organism evidence="21 22">
    <name type="scientific">Taxus chinensis</name>
    <name type="common">Chinese yew</name>
    <name type="synonym">Taxus wallichiana var. chinensis</name>
    <dbReference type="NCBI Taxonomy" id="29808"/>
    <lineage>
        <taxon>Eukaryota</taxon>
        <taxon>Viridiplantae</taxon>
        <taxon>Streptophyta</taxon>
        <taxon>Embryophyta</taxon>
        <taxon>Tracheophyta</taxon>
        <taxon>Spermatophyta</taxon>
        <taxon>Pinopsida</taxon>
        <taxon>Pinidae</taxon>
        <taxon>Conifers II</taxon>
        <taxon>Cupressales</taxon>
        <taxon>Taxaceae</taxon>
        <taxon>Taxus</taxon>
    </lineage>
</organism>
<comment type="caution">
    <text evidence="21">The sequence shown here is derived from an EMBL/GenBank/DDBJ whole genome shotgun (WGS) entry which is preliminary data.</text>
</comment>
<keyword evidence="8" id="KW-0812">Transmembrane</keyword>
<evidence type="ECO:0000259" key="20">
    <source>
        <dbReference type="PROSITE" id="PS50011"/>
    </source>
</evidence>
<accession>A0AA38BWQ8</accession>
<evidence type="ECO:0000256" key="11">
    <source>
        <dbReference type="ARBA" id="ARBA00022741"/>
    </source>
</evidence>
<dbReference type="GO" id="GO:0004674">
    <property type="term" value="F:protein serine/threonine kinase activity"/>
    <property type="evidence" value="ECO:0007669"/>
    <property type="project" value="UniProtKB-KW"/>
</dbReference>
<dbReference type="Pfam" id="PF07714">
    <property type="entry name" value="PK_Tyr_Ser-Thr"/>
    <property type="match status" value="1"/>
</dbReference>
<evidence type="ECO:0000313" key="21">
    <source>
        <dbReference type="EMBL" id="KAH9288796.1"/>
    </source>
</evidence>
<keyword evidence="10" id="KW-0677">Repeat</keyword>